<name>A0ABQ0LDD6_MYCCL</name>
<accession>A0ABQ0LDD6</accession>
<proteinExistence type="predicted"/>
<gene>
    <name evidence="2" type="ORF">MCHLO_06487</name>
</gene>
<reference evidence="2" key="1">
    <citation type="submission" date="2014-09" db="EMBL/GenBank/DDBJ databases">
        <title>Genome sequence of the luminous mushroom Mycena chlorophos for searching fungal bioluminescence genes.</title>
        <authorList>
            <person name="Tanaka Y."/>
            <person name="Kasuga D."/>
            <person name="Oba Y."/>
            <person name="Hase S."/>
            <person name="Sato K."/>
            <person name="Oba Y."/>
            <person name="Sakakibara Y."/>
        </authorList>
    </citation>
    <scope>NUCLEOTIDE SEQUENCE</scope>
</reference>
<feature type="compositionally biased region" description="Basic and acidic residues" evidence="1">
    <location>
        <begin position="1"/>
        <end position="10"/>
    </location>
</feature>
<organism evidence="2 3">
    <name type="scientific">Mycena chlorophos</name>
    <name type="common">Agaric fungus</name>
    <name type="synonym">Agaricus chlorophos</name>
    <dbReference type="NCBI Taxonomy" id="658473"/>
    <lineage>
        <taxon>Eukaryota</taxon>
        <taxon>Fungi</taxon>
        <taxon>Dikarya</taxon>
        <taxon>Basidiomycota</taxon>
        <taxon>Agaricomycotina</taxon>
        <taxon>Agaricomycetes</taxon>
        <taxon>Agaricomycetidae</taxon>
        <taxon>Agaricales</taxon>
        <taxon>Marasmiineae</taxon>
        <taxon>Mycenaceae</taxon>
        <taxon>Mycena</taxon>
    </lineage>
</organism>
<protein>
    <submittedName>
        <fullName evidence="2">Uncharacterized protein</fullName>
    </submittedName>
</protein>
<evidence type="ECO:0000256" key="1">
    <source>
        <dbReference type="SAM" id="MobiDB-lite"/>
    </source>
</evidence>
<sequence>MAAKEEDNLARKKPGCLAHPSSSTSQRQSRRPNSAPDTPGSRFSAFSGAAEHEPLELQSCSFALLPLPHAHVPPIPVRLPQGPPIAAGPHPPADQALASFRLRWQAWIPPRPGPVDDIVKAWRPPYASQGSLHRSADLPSPNARTQSAYGEIWFWRNASTRDQSA</sequence>
<dbReference type="Proteomes" id="UP000815677">
    <property type="component" value="Unassembled WGS sequence"/>
</dbReference>
<evidence type="ECO:0000313" key="2">
    <source>
        <dbReference type="EMBL" id="GAT49138.1"/>
    </source>
</evidence>
<keyword evidence="3" id="KW-1185">Reference proteome</keyword>
<evidence type="ECO:0000313" key="3">
    <source>
        <dbReference type="Proteomes" id="UP000815677"/>
    </source>
</evidence>
<feature type="region of interest" description="Disordered" evidence="1">
    <location>
        <begin position="1"/>
        <end position="50"/>
    </location>
</feature>
<dbReference type="EMBL" id="DF845276">
    <property type="protein sequence ID" value="GAT49138.1"/>
    <property type="molecule type" value="Genomic_DNA"/>
</dbReference>